<gene>
    <name evidence="1" type="ORF">WA1_28135</name>
</gene>
<reference evidence="1 2" key="1">
    <citation type="journal article" date="2013" name="Genome Biol. Evol.">
        <title>Genomes of Stigonematalean cyanobacteria (subsection V) and the evolution of oxygenic photosynthesis from prokaryotes to plastids.</title>
        <authorList>
            <person name="Dagan T."/>
            <person name="Roettger M."/>
            <person name="Stucken K."/>
            <person name="Landan G."/>
            <person name="Koch R."/>
            <person name="Major P."/>
            <person name="Gould S.B."/>
            <person name="Goremykin V.V."/>
            <person name="Rippka R."/>
            <person name="Tandeau de Marsac N."/>
            <person name="Gugger M."/>
            <person name="Lockhart P.J."/>
            <person name="Allen J.F."/>
            <person name="Brune I."/>
            <person name="Maus I."/>
            <person name="Puhler A."/>
            <person name="Martin W.F."/>
        </authorList>
    </citation>
    <scope>NUCLEOTIDE SEQUENCE [LARGE SCALE GENOMIC DNA]</scope>
    <source>
        <strain evidence="1 2">PCC 7110</strain>
    </source>
</reference>
<dbReference type="EMBL" id="ANNX02000031">
    <property type="protein sequence ID" value="KYC39842.1"/>
    <property type="molecule type" value="Genomic_DNA"/>
</dbReference>
<keyword evidence="2" id="KW-1185">Reference proteome</keyword>
<dbReference type="RefSeq" id="WP_017745731.1">
    <property type="nucleotide sequence ID" value="NZ_KQ976354.1"/>
</dbReference>
<accession>A0A139X5E9</accession>
<protein>
    <submittedName>
        <fullName evidence="1">Uncharacterized protein</fullName>
    </submittedName>
</protein>
<proteinExistence type="predicted"/>
<name>A0A139X5E9_9CYAN</name>
<organism evidence="1 2">
    <name type="scientific">Scytonema hofmannii PCC 7110</name>
    <dbReference type="NCBI Taxonomy" id="128403"/>
    <lineage>
        <taxon>Bacteria</taxon>
        <taxon>Bacillati</taxon>
        <taxon>Cyanobacteriota</taxon>
        <taxon>Cyanophyceae</taxon>
        <taxon>Nostocales</taxon>
        <taxon>Scytonemataceae</taxon>
        <taxon>Scytonema</taxon>
    </lineage>
</organism>
<dbReference type="AlphaFoldDB" id="A0A139X5E9"/>
<evidence type="ECO:0000313" key="2">
    <source>
        <dbReference type="Proteomes" id="UP000076925"/>
    </source>
</evidence>
<comment type="caution">
    <text evidence="1">The sequence shown here is derived from an EMBL/GenBank/DDBJ whole genome shotgun (WGS) entry which is preliminary data.</text>
</comment>
<evidence type="ECO:0000313" key="1">
    <source>
        <dbReference type="EMBL" id="KYC39842.1"/>
    </source>
</evidence>
<dbReference type="OrthoDB" id="513474at2"/>
<sequence length="117" mass="13567">MGTDYPRLTFKYGWDDRDDEETSMKGYRSDGIVQSPEGERYPVYFIDPIRLQQDLEAEEELGSAFLAQPGLIILPEVTREAMENVVRQLWEQGYFESLKPLKSEAEEETQEKTRAIA</sequence>
<dbReference type="STRING" id="128403.WA1_28135"/>
<dbReference type="Proteomes" id="UP000076925">
    <property type="component" value="Unassembled WGS sequence"/>
</dbReference>